<name>A0ABW1RYD3_9LACO</name>
<evidence type="ECO:0000313" key="2">
    <source>
        <dbReference type="EMBL" id="MFC6180461.1"/>
    </source>
</evidence>
<proteinExistence type="predicted"/>
<dbReference type="InterPro" id="IPR011009">
    <property type="entry name" value="Kinase-like_dom_sf"/>
</dbReference>
<comment type="caution">
    <text evidence="2">The sequence shown here is derived from an EMBL/GenBank/DDBJ whole genome shotgun (WGS) entry which is preliminary data.</text>
</comment>
<dbReference type="RefSeq" id="WP_137627826.1">
    <property type="nucleotide sequence ID" value="NZ_BJDJ01000003.1"/>
</dbReference>
<dbReference type="SUPFAM" id="SSF56112">
    <property type="entry name" value="Protein kinase-like (PK-like)"/>
    <property type="match status" value="1"/>
</dbReference>
<evidence type="ECO:0000259" key="1">
    <source>
        <dbReference type="Pfam" id="PF01636"/>
    </source>
</evidence>
<dbReference type="Proteomes" id="UP001596282">
    <property type="component" value="Unassembled WGS sequence"/>
</dbReference>
<feature type="domain" description="Aminoglycoside phosphotransferase" evidence="1">
    <location>
        <begin position="71"/>
        <end position="251"/>
    </location>
</feature>
<organism evidence="2 3">
    <name type="scientific">Lactiplantibacillus daowaiensis</name>
    <dbReference type="NCBI Taxonomy" id="2559918"/>
    <lineage>
        <taxon>Bacteria</taxon>
        <taxon>Bacillati</taxon>
        <taxon>Bacillota</taxon>
        <taxon>Bacilli</taxon>
        <taxon>Lactobacillales</taxon>
        <taxon>Lactobacillaceae</taxon>
        <taxon>Lactiplantibacillus</taxon>
    </lineage>
</organism>
<keyword evidence="3" id="KW-1185">Reference proteome</keyword>
<accession>A0ABW1RYD3</accession>
<dbReference type="Pfam" id="PF01636">
    <property type="entry name" value="APH"/>
    <property type="match status" value="1"/>
</dbReference>
<dbReference type="EMBL" id="JBHSSC010000009">
    <property type="protein sequence ID" value="MFC6180461.1"/>
    <property type="molecule type" value="Genomic_DNA"/>
</dbReference>
<reference evidence="3" key="1">
    <citation type="journal article" date="2019" name="Int. J. Syst. Evol. Microbiol.">
        <title>The Global Catalogue of Microorganisms (GCM) 10K type strain sequencing project: providing services to taxonomists for standard genome sequencing and annotation.</title>
        <authorList>
            <consortium name="The Broad Institute Genomics Platform"/>
            <consortium name="The Broad Institute Genome Sequencing Center for Infectious Disease"/>
            <person name="Wu L."/>
            <person name="Ma J."/>
        </authorList>
    </citation>
    <scope>NUCLEOTIDE SEQUENCE [LARGE SCALE GENOMIC DNA]</scope>
    <source>
        <strain evidence="3">CCM 8933</strain>
    </source>
</reference>
<dbReference type="InterPro" id="IPR002575">
    <property type="entry name" value="Aminoglycoside_PTrfase"/>
</dbReference>
<protein>
    <submittedName>
        <fullName evidence="2">Phosphotransferase</fullName>
    </submittedName>
</protein>
<sequence>MDFFQHQINQWADWQAIMASTTTFEPLIRQIYSSENEPFKTLEPVKSDFAAIFQVGGTSIAVFPPANVATTTRDRYQTERFSLTRVNRLGIAAPTMRHAGFIFDAYQFYYVIYQPVLGVPLTNFKATAKPAVKQTLGRQIGLALLQLNGDVTSFNQAEGTVASDSDLWQVFGTEFVTARQQFLAAHAVTPNQFVHGNLTGDNLIVMTGGQIGVQHFQTAMQAPQATELVPLILDAFAGDADFINGFLAAVGQIDLATDVLLGLLWRTDGSKWVAQLMGTANVTLAALQAKLDTLINGK</sequence>
<gene>
    <name evidence="2" type="ORF">ACFP5Y_04405</name>
</gene>
<evidence type="ECO:0000313" key="3">
    <source>
        <dbReference type="Proteomes" id="UP001596282"/>
    </source>
</evidence>